<protein>
    <submittedName>
        <fullName evidence="1">Uncharacterized protein</fullName>
    </submittedName>
</protein>
<dbReference type="Proteomes" id="UP001157502">
    <property type="component" value="Chromosome 22"/>
</dbReference>
<accession>A0ACC2FUG6</accession>
<keyword evidence="2" id="KW-1185">Reference proteome</keyword>
<gene>
    <name evidence="1" type="ORF">DPEC_G00254700</name>
</gene>
<proteinExistence type="predicted"/>
<sequence>MFPLQQKTQPEQASLPGPPECMLFVPRLPTVPMIQPGLTTWPLAVPAARTQPVLLCQGLCSSRALVC</sequence>
<evidence type="ECO:0000313" key="1">
    <source>
        <dbReference type="EMBL" id="KAJ7994936.1"/>
    </source>
</evidence>
<reference evidence="1" key="1">
    <citation type="submission" date="2021-05" db="EMBL/GenBank/DDBJ databases">
        <authorList>
            <person name="Pan Q."/>
            <person name="Jouanno E."/>
            <person name="Zahm M."/>
            <person name="Klopp C."/>
            <person name="Cabau C."/>
            <person name="Louis A."/>
            <person name="Berthelot C."/>
            <person name="Parey E."/>
            <person name="Roest Crollius H."/>
            <person name="Montfort J."/>
            <person name="Robinson-Rechavi M."/>
            <person name="Bouchez O."/>
            <person name="Lampietro C."/>
            <person name="Lopez Roques C."/>
            <person name="Donnadieu C."/>
            <person name="Postlethwait J."/>
            <person name="Bobe J."/>
            <person name="Dillon D."/>
            <person name="Chandos A."/>
            <person name="von Hippel F."/>
            <person name="Guiguen Y."/>
        </authorList>
    </citation>
    <scope>NUCLEOTIDE SEQUENCE</scope>
    <source>
        <strain evidence="1">YG-Jan2019</strain>
    </source>
</reference>
<organism evidence="1 2">
    <name type="scientific">Dallia pectoralis</name>
    <name type="common">Alaska blackfish</name>
    <dbReference type="NCBI Taxonomy" id="75939"/>
    <lineage>
        <taxon>Eukaryota</taxon>
        <taxon>Metazoa</taxon>
        <taxon>Chordata</taxon>
        <taxon>Craniata</taxon>
        <taxon>Vertebrata</taxon>
        <taxon>Euteleostomi</taxon>
        <taxon>Actinopterygii</taxon>
        <taxon>Neopterygii</taxon>
        <taxon>Teleostei</taxon>
        <taxon>Protacanthopterygii</taxon>
        <taxon>Esociformes</taxon>
        <taxon>Umbridae</taxon>
        <taxon>Dallia</taxon>
    </lineage>
</organism>
<evidence type="ECO:0000313" key="2">
    <source>
        <dbReference type="Proteomes" id="UP001157502"/>
    </source>
</evidence>
<name>A0ACC2FUG6_DALPE</name>
<comment type="caution">
    <text evidence="1">The sequence shown here is derived from an EMBL/GenBank/DDBJ whole genome shotgun (WGS) entry which is preliminary data.</text>
</comment>
<dbReference type="EMBL" id="CM055749">
    <property type="protein sequence ID" value="KAJ7994936.1"/>
    <property type="molecule type" value="Genomic_DNA"/>
</dbReference>